<dbReference type="OrthoDB" id="9794212at2"/>
<dbReference type="Proteomes" id="UP000198558">
    <property type="component" value="Unassembled WGS sequence"/>
</dbReference>
<evidence type="ECO:0000256" key="1">
    <source>
        <dbReference type="SAM" id="Phobius"/>
    </source>
</evidence>
<dbReference type="AlphaFoldDB" id="A0A1I0FS61"/>
<dbReference type="NCBIfam" id="TIGR01490">
    <property type="entry name" value="HAD-SF-IB-hyp1"/>
    <property type="match status" value="1"/>
</dbReference>
<keyword evidence="4" id="KW-1185">Reference proteome</keyword>
<dbReference type="InterPro" id="IPR023214">
    <property type="entry name" value="HAD_sf"/>
</dbReference>
<dbReference type="Gene3D" id="3.40.50.1000">
    <property type="entry name" value="HAD superfamily/HAD-like"/>
    <property type="match status" value="1"/>
</dbReference>
<reference evidence="2 5" key="3">
    <citation type="journal article" date="2020" name="Microbiome">
        <title>Single-cell genomics of uncultured bacteria reveals dietary fiber responders in the mouse gut microbiota.</title>
        <authorList>
            <person name="Chijiiwa R."/>
            <person name="Hosokawa M."/>
            <person name="Kogawa M."/>
            <person name="Nishikawa Y."/>
            <person name="Ide K."/>
            <person name="Sakanashi C."/>
            <person name="Takahashi K."/>
            <person name="Takeyama H."/>
        </authorList>
    </citation>
    <scope>NUCLEOTIDE SEQUENCE [LARGE SCALE GENOMIC DNA]</scope>
    <source>
        <strain evidence="2">IMSAGC_017</strain>
    </source>
</reference>
<proteinExistence type="predicted"/>
<keyword evidence="1" id="KW-0472">Membrane</keyword>
<dbReference type="Proteomes" id="UP000490821">
    <property type="component" value="Unassembled WGS sequence"/>
</dbReference>
<keyword evidence="1" id="KW-1133">Transmembrane helix</keyword>
<reference evidence="4" key="2">
    <citation type="submission" date="2016-10" db="EMBL/GenBank/DDBJ databases">
        <authorList>
            <person name="Varghese N."/>
            <person name="Submissions S."/>
        </authorList>
    </citation>
    <scope>NUCLEOTIDE SEQUENCE [LARGE SCALE GENOMIC DNA]</scope>
    <source>
        <strain evidence="4">DSM 1551</strain>
    </source>
</reference>
<dbReference type="RefSeq" id="WP_092354514.1">
    <property type="nucleotide sequence ID" value="NZ_BLMI01000124.1"/>
</dbReference>
<accession>A0A1I0FS61</accession>
<dbReference type="EMBL" id="BLMI01000124">
    <property type="protein sequence ID" value="GFI41011.1"/>
    <property type="molecule type" value="Genomic_DNA"/>
</dbReference>
<evidence type="ECO:0000313" key="5">
    <source>
        <dbReference type="Proteomes" id="UP000490821"/>
    </source>
</evidence>
<gene>
    <name evidence="2" type="ORF">IMSAGC017_01051</name>
    <name evidence="3" type="ORF">SAMN04489758_1224</name>
</gene>
<dbReference type="InterPro" id="IPR006385">
    <property type="entry name" value="HAD_hydro_SerB1"/>
</dbReference>
<keyword evidence="1" id="KW-0812">Transmembrane</keyword>
<protein>
    <submittedName>
        <fullName evidence="3">HAD-superfamily subfamily IB hydrolase, TIGR01490</fullName>
    </submittedName>
</protein>
<dbReference type="NCBIfam" id="TIGR01488">
    <property type="entry name" value="HAD-SF-IB"/>
    <property type="match status" value="1"/>
</dbReference>
<dbReference type="SUPFAM" id="SSF56784">
    <property type="entry name" value="HAD-like"/>
    <property type="match status" value="1"/>
</dbReference>
<dbReference type="Gene3D" id="1.20.1440.100">
    <property type="entry name" value="SG protein - dephosphorylation function"/>
    <property type="match status" value="1"/>
</dbReference>
<dbReference type="GO" id="GO:0016787">
    <property type="term" value="F:hydrolase activity"/>
    <property type="evidence" value="ECO:0007669"/>
    <property type="project" value="UniProtKB-KW"/>
</dbReference>
<evidence type="ECO:0000313" key="3">
    <source>
        <dbReference type="EMBL" id="SET61338.1"/>
    </source>
</evidence>
<dbReference type="GeneID" id="78288734"/>
<evidence type="ECO:0000313" key="2">
    <source>
        <dbReference type="EMBL" id="GFI41011.1"/>
    </source>
</evidence>
<evidence type="ECO:0000313" key="4">
    <source>
        <dbReference type="Proteomes" id="UP000198558"/>
    </source>
</evidence>
<sequence>MKQKFAFFDFDDTLIHGDSGKALLGYYLKKYPLAVFRLLKVPILYFLYLIGLVKFQTVKSSWLFPMDRLDDDELNDFYQVCLVPKYYPNVVAELKNKKQQGYLIFICSASIEGYLRFCKLPVDGILGTKTEIKNGKYTSKMIGKNCKNEEKVLRLNNIINELNLEIDYENSYAYSDSFHDIPMLKMVKNRIKINKKNGEMTPFIIEE</sequence>
<dbReference type="EMBL" id="FOIN01000022">
    <property type="protein sequence ID" value="SET61338.1"/>
    <property type="molecule type" value="Genomic_DNA"/>
</dbReference>
<name>A0A1I0FS61_9FIRM</name>
<organism evidence="3 4">
    <name type="scientific">Thomasclavelia cocleata</name>
    <dbReference type="NCBI Taxonomy" id="69824"/>
    <lineage>
        <taxon>Bacteria</taxon>
        <taxon>Bacillati</taxon>
        <taxon>Bacillota</taxon>
        <taxon>Erysipelotrichia</taxon>
        <taxon>Erysipelotrichales</taxon>
        <taxon>Coprobacillaceae</taxon>
        <taxon>Thomasclavelia</taxon>
    </lineage>
</organism>
<keyword evidence="3" id="KW-0378">Hydrolase</keyword>
<reference evidence="3" key="1">
    <citation type="submission" date="2016-10" db="EMBL/GenBank/DDBJ databases">
        <authorList>
            <person name="de Groot N.N."/>
        </authorList>
    </citation>
    <scope>NUCLEOTIDE SEQUENCE [LARGE SCALE GENOMIC DNA]</scope>
    <source>
        <strain evidence="3">DSM 1551</strain>
    </source>
</reference>
<feature type="transmembrane region" description="Helical" evidence="1">
    <location>
        <begin position="34"/>
        <end position="53"/>
    </location>
</feature>
<dbReference type="Pfam" id="PF12710">
    <property type="entry name" value="HAD"/>
    <property type="match status" value="1"/>
</dbReference>
<dbReference type="InterPro" id="IPR036412">
    <property type="entry name" value="HAD-like_sf"/>
</dbReference>